<evidence type="ECO:0000313" key="1">
    <source>
        <dbReference type="EMBL" id="MBK5896809.1"/>
    </source>
</evidence>
<keyword evidence="2" id="KW-1185">Reference proteome</keyword>
<gene>
    <name evidence="1" type="ORF">JJN12_03275</name>
</gene>
<evidence type="ECO:0000313" key="2">
    <source>
        <dbReference type="Proteomes" id="UP000604730"/>
    </source>
</evidence>
<name>A0ABS1IY34_9FIRM</name>
<sequence>MIITINLTDDELHLIESYAKVHGISVEQVIKSSTLEAIEDEYDAIIAEEAYNEFLKNPVTYTSDEVWGN</sequence>
<dbReference type="InterPro" id="IPR046257">
    <property type="entry name" value="DUF6290"/>
</dbReference>
<dbReference type="NCBIfam" id="NF046040">
    <property type="entry name" value="RelB_antitoxin"/>
    <property type="match status" value="1"/>
</dbReference>
<accession>A0ABS1IY34</accession>
<dbReference type="Proteomes" id="UP000604730">
    <property type="component" value="Unassembled WGS sequence"/>
</dbReference>
<comment type="caution">
    <text evidence="1">The sequence shown here is derived from an EMBL/GenBank/DDBJ whole genome shotgun (WGS) entry which is preliminary data.</text>
</comment>
<organism evidence="1 2">
    <name type="scientific">Catonella massiliensis</name>
    <dbReference type="NCBI Taxonomy" id="2799636"/>
    <lineage>
        <taxon>Bacteria</taxon>
        <taxon>Bacillati</taxon>
        <taxon>Bacillota</taxon>
        <taxon>Clostridia</taxon>
        <taxon>Lachnospirales</taxon>
        <taxon>Lachnospiraceae</taxon>
        <taxon>Catonella</taxon>
    </lineage>
</organism>
<dbReference type="RefSeq" id="WP_208428358.1">
    <property type="nucleotide sequence ID" value="NZ_JAEPRJ010000001.1"/>
</dbReference>
<dbReference type="EMBL" id="JAEPRJ010000001">
    <property type="protein sequence ID" value="MBK5896809.1"/>
    <property type="molecule type" value="Genomic_DNA"/>
</dbReference>
<protein>
    <submittedName>
        <fullName evidence="1">CopG family transcriptional regulator</fullName>
    </submittedName>
</protein>
<proteinExistence type="predicted"/>
<dbReference type="Pfam" id="PF19807">
    <property type="entry name" value="DUF6290"/>
    <property type="match status" value="1"/>
</dbReference>
<reference evidence="1 2" key="1">
    <citation type="submission" date="2021-01" db="EMBL/GenBank/DDBJ databases">
        <title>Isolation and description of Catonella massiliensis sp. nov., a novel Catonella species, isolated from a stable periodontitis subject.</title>
        <authorList>
            <person name="Antezack A."/>
            <person name="Boxberger M."/>
            <person name="La Scola B."/>
            <person name="Monnet-Corti V."/>
        </authorList>
    </citation>
    <scope>NUCLEOTIDE SEQUENCE [LARGE SCALE GENOMIC DNA]</scope>
    <source>
        <strain evidence="1 2">Marseille-Q4567</strain>
    </source>
</reference>